<sequence>MTGLLRKTTGADAGTDEEAPDAVGDDRQPEALQATEKDDKAAANEDEAGDGPGEDGDGTGPDDRDGTGPAVSTRRFTPAWRKSALAVALIALLLGGGWFFHAAHQLRSAPSARNHALTDTGSTTRVSGDVAEGLARVFSYTPAETDAAERSARTVLSGRAARQYSDLLAQVRANLVEQRITLSTQAVRTGVIELDGDGARLLVFLDQTSRRDKAAASTAAAQLTVTAKYQGDRWLIVDIKAR</sequence>
<feature type="transmembrane region" description="Helical" evidence="4">
    <location>
        <begin position="84"/>
        <end position="103"/>
    </location>
</feature>
<name>A0ABY6QQV4_9ACTN</name>
<evidence type="ECO:0000256" key="2">
    <source>
        <dbReference type="ARBA" id="ARBA00023136"/>
    </source>
</evidence>
<keyword evidence="4" id="KW-1133">Transmembrane helix</keyword>
<keyword evidence="2 4" id="KW-0472">Membrane</keyword>
<protein>
    <recommendedName>
        <fullName evidence="7">Mce-associated membrane protein</fullName>
    </recommendedName>
</protein>
<evidence type="ECO:0000256" key="1">
    <source>
        <dbReference type="ARBA" id="ARBA00004370"/>
    </source>
</evidence>
<dbReference type="PANTHER" id="PTHR37042:SF4">
    <property type="entry name" value="OUTER MEMBRANE PROTEIN RV1973"/>
    <property type="match status" value="1"/>
</dbReference>
<evidence type="ECO:0000313" key="6">
    <source>
        <dbReference type="Proteomes" id="UP001164506"/>
    </source>
</evidence>
<evidence type="ECO:0000256" key="3">
    <source>
        <dbReference type="SAM" id="MobiDB-lite"/>
    </source>
</evidence>
<evidence type="ECO:0008006" key="7">
    <source>
        <dbReference type="Google" id="ProtNLM"/>
    </source>
</evidence>
<accession>A0ABY6QQV4</accession>
<dbReference type="RefSeq" id="WP_267257940.1">
    <property type="nucleotide sequence ID" value="NZ_CP084204.1"/>
</dbReference>
<feature type="compositionally biased region" description="Acidic residues" evidence="3">
    <location>
        <begin position="44"/>
        <end position="57"/>
    </location>
</feature>
<gene>
    <name evidence="5" type="ORF">LDH80_01775</name>
</gene>
<evidence type="ECO:0000256" key="4">
    <source>
        <dbReference type="SAM" id="Phobius"/>
    </source>
</evidence>
<organism evidence="5 6">
    <name type="scientific">Streptomyces tanashiensis</name>
    <dbReference type="NCBI Taxonomy" id="67367"/>
    <lineage>
        <taxon>Bacteria</taxon>
        <taxon>Bacillati</taxon>
        <taxon>Actinomycetota</taxon>
        <taxon>Actinomycetes</taxon>
        <taxon>Kitasatosporales</taxon>
        <taxon>Streptomycetaceae</taxon>
        <taxon>Streptomyces</taxon>
    </lineage>
</organism>
<dbReference type="GeneID" id="95598131"/>
<dbReference type="PANTHER" id="PTHR37042">
    <property type="entry name" value="OUTER MEMBRANE PROTEIN RV1973"/>
    <property type="match status" value="1"/>
</dbReference>
<keyword evidence="4" id="KW-0812">Transmembrane</keyword>
<feature type="region of interest" description="Disordered" evidence="3">
    <location>
        <begin position="1"/>
        <end position="75"/>
    </location>
</feature>
<dbReference type="Proteomes" id="UP001164506">
    <property type="component" value="Chromosome"/>
</dbReference>
<evidence type="ECO:0000313" key="5">
    <source>
        <dbReference type="EMBL" id="UZX19540.1"/>
    </source>
</evidence>
<dbReference type="EMBL" id="CP084204">
    <property type="protein sequence ID" value="UZX19540.1"/>
    <property type="molecule type" value="Genomic_DNA"/>
</dbReference>
<comment type="subcellular location">
    <subcellularLocation>
        <location evidence="1">Membrane</location>
    </subcellularLocation>
</comment>
<proteinExistence type="predicted"/>
<feature type="compositionally biased region" description="Basic and acidic residues" evidence="3">
    <location>
        <begin position="24"/>
        <end position="43"/>
    </location>
</feature>
<keyword evidence="6" id="KW-1185">Reference proteome</keyword>
<reference evidence="5" key="1">
    <citation type="submission" date="2021-09" db="EMBL/GenBank/DDBJ databases">
        <title>Complete genome sequence and metabolic characterization of Streptomyces tanashiensis DSM 731 the producer of antibacterial Kalafungin and diverse secondary metabolites.</title>
        <authorList>
            <person name="Abbasi M.N."/>
            <person name="Anwar M.N."/>
            <person name="Alam K."/>
            <person name="Shoaib M."/>
            <person name="Lin Z."/>
            <person name="Hayat M."/>
            <person name="Ali M.I."/>
            <person name="Malik H.M.T."/>
            <person name="Ahmed I."/>
            <person name="Li A."/>
            <person name="Hailong Wang H."/>
            <person name="Zhang Y."/>
        </authorList>
    </citation>
    <scope>NUCLEOTIDE SEQUENCE</scope>
    <source>
        <strain evidence="5">Kala</strain>
    </source>
</reference>